<name>A0A511B4J8_9PROT</name>
<comment type="caution">
    <text evidence="1">The sequence shown here is derived from an EMBL/GenBank/DDBJ whole genome shotgun (WGS) entry which is preliminary data.</text>
</comment>
<proteinExistence type="predicted"/>
<gene>
    <name evidence="1" type="ORF">GKA01_05530</name>
</gene>
<dbReference type="Proteomes" id="UP000321079">
    <property type="component" value="Unassembled WGS sequence"/>
</dbReference>
<dbReference type="AlphaFoldDB" id="A0A511B4J8"/>
<organism evidence="1 2">
    <name type="scientific">Gluconobacter kanchanaburiensis NBRC 103587</name>
    <dbReference type="NCBI Taxonomy" id="1307948"/>
    <lineage>
        <taxon>Bacteria</taxon>
        <taxon>Pseudomonadati</taxon>
        <taxon>Pseudomonadota</taxon>
        <taxon>Alphaproteobacteria</taxon>
        <taxon>Acetobacterales</taxon>
        <taxon>Acetobacteraceae</taxon>
        <taxon>Gluconobacter</taxon>
    </lineage>
</organism>
<protein>
    <submittedName>
        <fullName evidence="1">Uncharacterized protein</fullName>
    </submittedName>
</protein>
<sequence>MAQIPGFIINFTNGCDLLSSMGQGYDRVDKNRSESREWQGLSGVKKGPWERGNTNLHRDTGNFGQSGAYSGLWALNGRTWPHDVMFGCLTEGGFCNGTIP</sequence>
<evidence type="ECO:0000313" key="2">
    <source>
        <dbReference type="Proteomes" id="UP000321079"/>
    </source>
</evidence>
<evidence type="ECO:0000313" key="1">
    <source>
        <dbReference type="EMBL" id="GEK95356.1"/>
    </source>
</evidence>
<accession>A0A511B4J8</accession>
<dbReference type="EMBL" id="BJVA01000002">
    <property type="protein sequence ID" value="GEK95356.1"/>
    <property type="molecule type" value="Genomic_DNA"/>
</dbReference>
<keyword evidence="2" id="KW-1185">Reference proteome</keyword>
<reference evidence="1 2" key="1">
    <citation type="submission" date="2019-07" db="EMBL/GenBank/DDBJ databases">
        <title>Whole genome shotgun sequence of Gluconobacter kanchanaburiensis NBRC 103587.</title>
        <authorList>
            <person name="Hosoyama A."/>
            <person name="Uohara A."/>
            <person name="Ohji S."/>
            <person name="Ichikawa N."/>
        </authorList>
    </citation>
    <scope>NUCLEOTIDE SEQUENCE [LARGE SCALE GENOMIC DNA]</scope>
    <source>
        <strain evidence="1 2">NBRC 103587</strain>
    </source>
</reference>